<dbReference type="Gene3D" id="2.30.30.30">
    <property type="match status" value="1"/>
</dbReference>
<dbReference type="PROSITE" id="PS00518">
    <property type="entry name" value="ZF_RING_1"/>
    <property type="match status" value="1"/>
</dbReference>
<dbReference type="GO" id="GO:0005829">
    <property type="term" value="C:cytosol"/>
    <property type="evidence" value="ECO:0007669"/>
    <property type="project" value="UniProtKB-ARBA"/>
</dbReference>
<evidence type="ECO:0000313" key="12">
    <source>
        <dbReference type="Proteomes" id="UP000001514"/>
    </source>
</evidence>
<dbReference type="Pfam" id="PF08207">
    <property type="entry name" value="EFP_N"/>
    <property type="match status" value="1"/>
</dbReference>
<dbReference type="SMART" id="SM00841">
    <property type="entry name" value="Elong-fact-P_C"/>
    <property type="match status" value="1"/>
</dbReference>
<dbReference type="InterPro" id="IPR013185">
    <property type="entry name" value="Transl_elong_KOW-like"/>
</dbReference>
<evidence type="ECO:0000256" key="7">
    <source>
        <dbReference type="PROSITE-ProRule" id="PRU00708"/>
    </source>
</evidence>
<dbReference type="KEGG" id="smo:SELMODRAFT_444589"/>
<keyword evidence="8" id="KW-0472">Membrane</keyword>
<dbReference type="HOGENOM" id="CLU_291420_0_0_1"/>
<feature type="repeat" description="PPR" evidence="7">
    <location>
        <begin position="283"/>
        <end position="317"/>
    </location>
</feature>
<keyword evidence="12" id="KW-1185">Reference proteome</keyword>
<dbReference type="AlphaFoldDB" id="D8SBB5"/>
<evidence type="ECO:0000259" key="9">
    <source>
        <dbReference type="PROSITE" id="PS50089"/>
    </source>
</evidence>
<dbReference type="Pfam" id="PF00085">
    <property type="entry name" value="Thioredoxin"/>
    <property type="match status" value="1"/>
</dbReference>
<dbReference type="InterPro" id="IPR001841">
    <property type="entry name" value="Znf_RING"/>
</dbReference>
<sequence>MSSDRRRSSYIWWYDKSLNFFRDRSAKQELTTRSSKTLTDLDCCSVCQEQFTLPCQANCTHWFCGECILRVWEYGSALLPCKCPICRQPITHLWPSEFSTTEEATNFMPLLTDIATYNLNFDSRVITILRLKFPDTEVRCLHVLHFLFLLVLALYVVCTLNLILEGKLAIRTVKKEFMELNAAHRWVAGFNVAERKSGLRVLCSTRSLPRLPIMRGRKLGREAILTVQSLKRAKGVREEMEQVLKSQVSRLLKTDMLEVLRELHRQNDCVLAYEELQGEMLPDGLVYTELMTAYLRCERPNDAIDTFQEMKQLGLTVELKTFTTLAKWLEKKGLGEEASARMQRSRRVAQQGFKALSGFRVFKEDSSSLWHWQQRRGLKIDGLEVRVGQILERKGRLVQVIKIAHAHGGRGGATIPIEYKDLISGIKSTERLRTSESVERVAVDSKTFTYLYDEGQMAILMDPKTFDQVTVDKELFGTGASYLSDGMSVTVQMHEGKPVTASVPVSLTCKVVEAEPFMKGQTQAAAYKHITLENGKIIMAPCFIVSGDQIVVNTVEDTYVTSGLHVLLLQSFQRITNMTLFQRRVISGSLKSIKQKSKMGDSEQHRHWEWSRLPAELRHRILHLLPLSSALAARAVCKDWKDSLSTWSGRKSWFLVKDEQVEQEGSLKWSMVDAETGSWIRLGGLSRFATSVAAGDGLVCLCVGNSARPEFYVGNPLFEKSWQKLPELPPLKTLTLARLVLSASALTCVLGIVSEEPPGVTVSASVTSNSGSGSSGFKVLVGRCGYIVVYESRAGKWREVQGDTPALALQLLQESDERSIVPVRRGSQLLWSPLRSSGGAHRSSGSHHYRHLKVWRLDEDDELGQECKPVNRMRDYMVQEISPKGFFAAHWCLREAKLMLLTCTLEKFSPQVRDWGFKRLVLWSFDPHAAKWSSNPLRRPLRDVDLSSSVVYSFQPRLDFSQMAAWCRKCIYLKPQLEKLALEFQHGAKFFCVDVNAVPHALIKRVGVSRMPTIQLWKNKEKRAEIIGGQKAELVVEEVRQMLQTLEK</sequence>
<dbReference type="SUPFAM" id="SSF50249">
    <property type="entry name" value="Nucleic acid-binding proteins"/>
    <property type="match status" value="2"/>
</dbReference>
<dbReference type="Gene3D" id="3.30.40.10">
    <property type="entry name" value="Zinc/RING finger domain, C3HC4 (zinc finger)"/>
    <property type="match status" value="1"/>
</dbReference>
<dbReference type="FunFam" id="2.40.50.140:FF:000004">
    <property type="entry name" value="Elongation factor P"/>
    <property type="match status" value="1"/>
</dbReference>
<dbReference type="InterPro" id="IPR013766">
    <property type="entry name" value="Thioredoxin_domain"/>
</dbReference>
<dbReference type="SUPFAM" id="SSF57850">
    <property type="entry name" value="RING/U-box"/>
    <property type="match status" value="1"/>
</dbReference>
<dbReference type="PROSITE" id="PS51375">
    <property type="entry name" value="PPR"/>
    <property type="match status" value="1"/>
</dbReference>
<evidence type="ECO:0000256" key="3">
    <source>
        <dbReference type="ARBA" id="ARBA00022737"/>
    </source>
</evidence>
<dbReference type="STRING" id="88036.D8SBB5"/>
<dbReference type="GO" id="GO:0005737">
    <property type="term" value="C:cytoplasm"/>
    <property type="evidence" value="ECO:0000318"/>
    <property type="project" value="GO_Central"/>
</dbReference>
<dbReference type="InterPro" id="IPR015365">
    <property type="entry name" value="Elong-fact-P_C"/>
</dbReference>
<dbReference type="GO" id="GO:0008270">
    <property type="term" value="F:zinc ion binding"/>
    <property type="evidence" value="ECO:0007669"/>
    <property type="project" value="UniProtKB-KW"/>
</dbReference>
<accession>D8SBB5</accession>
<dbReference type="Pfam" id="PF01132">
    <property type="entry name" value="EFP"/>
    <property type="match status" value="1"/>
</dbReference>
<evidence type="ECO:0000256" key="2">
    <source>
        <dbReference type="ARBA" id="ARBA00022723"/>
    </source>
</evidence>
<dbReference type="PROSITE" id="PS51352">
    <property type="entry name" value="THIOREDOXIN_2"/>
    <property type="match status" value="1"/>
</dbReference>
<dbReference type="InterPro" id="IPR017907">
    <property type="entry name" value="Znf_RING_CS"/>
</dbReference>
<keyword evidence="4 6" id="KW-0863">Zinc-finger</keyword>
<dbReference type="SMART" id="SM01185">
    <property type="entry name" value="EFP"/>
    <property type="match status" value="1"/>
</dbReference>
<dbReference type="Proteomes" id="UP000001514">
    <property type="component" value="Unassembled WGS sequence"/>
</dbReference>
<dbReference type="Pfam" id="PF09285">
    <property type="entry name" value="Elong-fact-P_C"/>
    <property type="match status" value="1"/>
</dbReference>
<dbReference type="InterPro" id="IPR001810">
    <property type="entry name" value="F-box_dom"/>
</dbReference>
<organism evidence="12">
    <name type="scientific">Selaginella moellendorffii</name>
    <name type="common">Spikemoss</name>
    <dbReference type="NCBI Taxonomy" id="88036"/>
    <lineage>
        <taxon>Eukaryota</taxon>
        <taxon>Viridiplantae</taxon>
        <taxon>Streptophyta</taxon>
        <taxon>Embryophyta</taxon>
        <taxon>Tracheophyta</taxon>
        <taxon>Lycopodiopsida</taxon>
        <taxon>Selaginellales</taxon>
        <taxon>Selaginellaceae</taxon>
        <taxon>Selaginella</taxon>
    </lineage>
</organism>
<dbReference type="CDD" id="cd04470">
    <property type="entry name" value="S1_EF-P_repeat_1"/>
    <property type="match status" value="1"/>
</dbReference>
<keyword evidence="5" id="KW-0862">Zinc</keyword>
<dbReference type="InterPro" id="IPR001059">
    <property type="entry name" value="Transl_elong_P/YeiP_cen"/>
</dbReference>
<comment type="similarity">
    <text evidence="1">Belongs to the elongation factor P family.</text>
</comment>
<evidence type="ECO:0000256" key="1">
    <source>
        <dbReference type="ARBA" id="ARBA00009479"/>
    </source>
</evidence>
<dbReference type="FunFam" id="2.40.50.140:FF:000009">
    <property type="entry name" value="Elongation factor P"/>
    <property type="match status" value="1"/>
</dbReference>
<dbReference type="PROSITE" id="PS50089">
    <property type="entry name" value="ZF_RING_2"/>
    <property type="match status" value="1"/>
</dbReference>
<dbReference type="eggNOG" id="KOG2164">
    <property type="taxonomic scope" value="Eukaryota"/>
</dbReference>
<evidence type="ECO:0000256" key="4">
    <source>
        <dbReference type="ARBA" id="ARBA00022771"/>
    </source>
</evidence>
<gene>
    <name evidence="11" type="ORF">SELMODRAFT_444589</name>
</gene>
<dbReference type="InterPro" id="IPR012340">
    <property type="entry name" value="NA-bd_OB-fold"/>
</dbReference>
<dbReference type="InterPro" id="IPR020599">
    <property type="entry name" value="Transl_elong_fac_P/YeiP"/>
</dbReference>
<dbReference type="Gene3D" id="2.40.50.140">
    <property type="entry name" value="Nucleic acid-binding proteins"/>
    <property type="match status" value="2"/>
</dbReference>
<dbReference type="PANTHER" id="PTHR30053">
    <property type="entry name" value="ELONGATION FACTOR P"/>
    <property type="match status" value="1"/>
</dbReference>
<dbReference type="InterPro" id="IPR014722">
    <property type="entry name" value="Rib_uL2_dom2"/>
</dbReference>
<protein>
    <recommendedName>
        <fullName evidence="13">RING-type domain-containing protein</fullName>
    </recommendedName>
</protein>
<keyword evidence="8" id="KW-0812">Transmembrane</keyword>
<dbReference type="GO" id="GO:0003746">
    <property type="term" value="F:translation elongation factor activity"/>
    <property type="evidence" value="ECO:0000318"/>
    <property type="project" value="GO_Central"/>
</dbReference>
<dbReference type="EMBL" id="GL377610">
    <property type="protein sequence ID" value="EFJ18223.1"/>
    <property type="molecule type" value="Genomic_DNA"/>
</dbReference>
<dbReference type="SUPFAM" id="SSF81383">
    <property type="entry name" value="F-box domain"/>
    <property type="match status" value="1"/>
</dbReference>
<dbReference type="InterPro" id="IPR013083">
    <property type="entry name" value="Znf_RING/FYVE/PHD"/>
</dbReference>
<dbReference type="Gene3D" id="1.20.1280.50">
    <property type="match status" value="1"/>
</dbReference>
<dbReference type="InterPro" id="IPR011990">
    <property type="entry name" value="TPR-like_helical_dom_sf"/>
</dbReference>
<dbReference type="InterPro" id="IPR008991">
    <property type="entry name" value="Translation_prot_SH3-like_sf"/>
</dbReference>
<evidence type="ECO:0008006" key="13">
    <source>
        <dbReference type="Google" id="ProtNLM"/>
    </source>
</evidence>
<evidence type="ECO:0000256" key="6">
    <source>
        <dbReference type="PROSITE-ProRule" id="PRU00175"/>
    </source>
</evidence>
<dbReference type="Gramene" id="EFJ18223">
    <property type="protein sequence ID" value="EFJ18223"/>
    <property type="gene ID" value="SELMODRAFT_444589"/>
</dbReference>
<dbReference type="PANTHER" id="PTHR30053:SF14">
    <property type="entry name" value="TRANSLATION ELONGATION FACTOR KOW-LIKE DOMAIN-CONTAINING PROTEIN"/>
    <property type="match status" value="1"/>
</dbReference>
<proteinExistence type="inferred from homology"/>
<name>D8SBB5_SELML</name>
<dbReference type="InterPro" id="IPR036047">
    <property type="entry name" value="F-box-like_dom_sf"/>
</dbReference>
<dbReference type="Gene3D" id="1.25.40.10">
    <property type="entry name" value="Tetratricopeptide repeat domain"/>
    <property type="match status" value="1"/>
</dbReference>
<dbReference type="InterPro" id="IPR002885">
    <property type="entry name" value="PPR_rpt"/>
</dbReference>
<dbReference type="GO" id="GO:0006950">
    <property type="term" value="P:response to stress"/>
    <property type="evidence" value="ECO:0007669"/>
    <property type="project" value="UniProtKB-ARBA"/>
</dbReference>
<dbReference type="eggNOG" id="KOG0907">
    <property type="taxonomic scope" value="Eukaryota"/>
</dbReference>
<feature type="domain" description="Thioredoxin" evidence="10">
    <location>
        <begin position="919"/>
        <end position="1048"/>
    </location>
</feature>
<dbReference type="NCBIfam" id="NF001810">
    <property type="entry name" value="PRK00529.1"/>
    <property type="match status" value="1"/>
</dbReference>
<keyword evidence="2" id="KW-0479">Metal-binding</keyword>
<evidence type="ECO:0000256" key="5">
    <source>
        <dbReference type="ARBA" id="ARBA00022833"/>
    </source>
</evidence>
<dbReference type="SUPFAM" id="SSF52833">
    <property type="entry name" value="Thioredoxin-like"/>
    <property type="match status" value="1"/>
</dbReference>
<keyword evidence="8" id="KW-1133">Transmembrane helix</keyword>
<dbReference type="Gene3D" id="3.40.30.10">
    <property type="entry name" value="Glutaredoxin"/>
    <property type="match status" value="1"/>
</dbReference>
<dbReference type="CDD" id="cd02947">
    <property type="entry name" value="TRX_family"/>
    <property type="match status" value="1"/>
</dbReference>
<dbReference type="Pfam" id="PF00646">
    <property type="entry name" value="F-box"/>
    <property type="match status" value="1"/>
</dbReference>
<dbReference type="InParanoid" id="D8SBB5"/>
<dbReference type="GO" id="GO:0043043">
    <property type="term" value="P:peptide biosynthetic process"/>
    <property type="evidence" value="ECO:0007669"/>
    <property type="project" value="InterPro"/>
</dbReference>
<evidence type="ECO:0000313" key="11">
    <source>
        <dbReference type="EMBL" id="EFJ18223.1"/>
    </source>
</evidence>
<evidence type="ECO:0000256" key="8">
    <source>
        <dbReference type="SAM" id="Phobius"/>
    </source>
</evidence>
<reference evidence="11 12" key="1">
    <citation type="journal article" date="2011" name="Science">
        <title>The Selaginella genome identifies genetic changes associated with the evolution of vascular plants.</title>
        <authorList>
            <person name="Banks J.A."/>
            <person name="Nishiyama T."/>
            <person name="Hasebe M."/>
            <person name="Bowman J.L."/>
            <person name="Gribskov M."/>
            <person name="dePamphilis C."/>
            <person name="Albert V.A."/>
            <person name="Aono N."/>
            <person name="Aoyama T."/>
            <person name="Ambrose B.A."/>
            <person name="Ashton N.W."/>
            <person name="Axtell M.J."/>
            <person name="Barker E."/>
            <person name="Barker M.S."/>
            <person name="Bennetzen J.L."/>
            <person name="Bonawitz N.D."/>
            <person name="Chapple C."/>
            <person name="Cheng C."/>
            <person name="Correa L.G."/>
            <person name="Dacre M."/>
            <person name="DeBarry J."/>
            <person name="Dreyer I."/>
            <person name="Elias M."/>
            <person name="Engstrom E.M."/>
            <person name="Estelle M."/>
            <person name="Feng L."/>
            <person name="Finet C."/>
            <person name="Floyd S.K."/>
            <person name="Frommer W.B."/>
            <person name="Fujita T."/>
            <person name="Gramzow L."/>
            <person name="Gutensohn M."/>
            <person name="Harholt J."/>
            <person name="Hattori M."/>
            <person name="Heyl A."/>
            <person name="Hirai T."/>
            <person name="Hiwatashi Y."/>
            <person name="Ishikawa M."/>
            <person name="Iwata M."/>
            <person name="Karol K.G."/>
            <person name="Koehler B."/>
            <person name="Kolukisaoglu U."/>
            <person name="Kubo M."/>
            <person name="Kurata T."/>
            <person name="Lalonde S."/>
            <person name="Li K."/>
            <person name="Li Y."/>
            <person name="Litt A."/>
            <person name="Lyons E."/>
            <person name="Manning G."/>
            <person name="Maruyama T."/>
            <person name="Michael T.P."/>
            <person name="Mikami K."/>
            <person name="Miyazaki S."/>
            <person name="Morinaga S."/>
            <person name="Murata T."/>
            <person name="Mueller-Roeber B."/>
            <person name="Nelson D.R."/>
            <person name="Obara M."/>
            <person name="Oguri Y."/>
            <person name="Olmstead R.G."/>
            <person name="Onodera N."/>
            <person name="Petersen B.L."/>
            <person name="Pils B."/>
            <person name="Prigge M."/>
            <person name="Rensing S.A."/>
            <person name="Riano-Pachon D.M."/>
            <person name="Roberts A.W."/>
            <person name="Sato Y."/>
            <person name="Scheller H.V."/>
            <person name="Schulz B."/>
            <person name="Schulz C."/>
            <person name="Shakirov E.V."/>
            <person name="Shibagaki N."/>
            <person name="Shinohara N."/>
            <person name="Shippen D.E."/>
            <person name="Soerensen I."/>
            <person name="Sotooka R."/>
            <person name="Sugimoto N."/>
            <person name="Sugita M."/>
            <person name="Sumikawa N."/>
            <person name="Tanurdzic M."/>
            <person name="Theissen G."/>
            <person name="Ulvskov P."/>
            <person name="Wakazuki S."/>
            <person name="Weng J.K."/>
            <person name="Willats W.W."/>
            <person name="Wipf D."/>
            <person name="Wolf P.G."/>
            <person name="Yang L."/>
            <person name="Zimmer A.D."/>
            <person name="Zhu Q."/>
            <person name="Mitros T."/>
            <person name="Hellsten U."/>
            <person name="Loque D."/>
            <person name="Otillar R."/>
            <person name="Salamov A."/>
            <person name="Schmutz J."/>
            <person name="Shapiro H."/>
            <person name="Lindquist E."/>
            <person name="Lucas S."/>
            <person name="Rokhsar D."/>
            <person name="Grigoriev I.V."/>
        </authorList>
    </citation>
    <scope>NUCLEOTIDE SEQUENCE [LARGE SCALE GENOMIC DNA]</scope>
</reference>
<feature type="domain" description="RING-type" evidence="9">
    <location>
        <begin position="44"/>
        <end position="87"/>
    </location>
</feature>
<dbReference type="SUPFAM" id="SSF50104">
    <property type="entry name" value="Translation proteins SH3-like domain"/>
    <property type="match status" value="1"/>
</dbReference>
<dbReference type="SMART" id="SM00184">
    <property type="entry name" value="RING"/>
    <property type="match status" value="1"/>
</dbReference>
<feature type="transmembrane region" description="Helical" evidence="8">
    <location>
        <begin position="140"/>
        <end position="164"/>
    </location>
</feature>
<dbReference type="InterPro" id="IPR036249">
    <property type="entry name" value="Thioredoxin-like_sf"/>
</dbReference>
<keyword evidence="3" id="KW-0677">Repeat</keyword>
<evidence type="ECO:0000259" key="10">
    <source>
        <dbReference type="PROSITE" id="PS51352"/>
    </source>
</evidence>